<name>A0A1H6BRY2_9ACTN</name>
<dbReference type="EMBL" id="FNVT01000003">
    <property type="protein sequence ID" value="SEG63471.1"/>
    <property type="molecule type" value="Genomic_DNA"/>
</dbReference>
<keyword evidence="2" id="KW-1185">Reference proteome</keyword>
<dbReference type="Proteomes" id="UP000236732">
    <property type="component" value="Unassembled WGS sequence"/>
</dbReference>
<dbReference type="RefSeq" id="WP_103956244.1">
    <property type="nucleotide sequence ID" value="NZ_FNVT01000003.1"/>
</dbReference>
<evidence type="ECO:0000313" key="1">
    <source>
        <dbReference type="EMBL" id="SEG63471.1"/>
    </source>
</evidence>
<reference evidence="1 2" key="1">
    <citation type="submission" date="2016-10" db="EMBL/GenBank/DDBJ databases">
        <authorList>
            <person name="de Groot N.N."/>
        </authorList>
    </citation>
    <scope>NUCLEOTIDE SEQUENCE [LARGE SCALE GENOMIC DNA]</scope>
    <source>
        <strain evidence="1 2">CGMCC 4.7037</strain>
    </source>
</reference>
<proteinExistence type="predicted"/>
<accession>A0A1H6BRY2</accession>
<organism evidence="1 2">
    <name type="scientific">Nonomuraea solani</name>
    <dbReference type="NCBI Taxonomy" id="1144553"/>
    <lineage>
        <taxon>Bacteria</taxon>
        <taxon>Bacillati</taxon>
        <taxon>Actinomycetota</taxon>
        <taxon>Actinomycetes</taxon>
        <taxon>Streptosporangiales</taxon>
        <taxon>Streptosporangiaceae</taxon>
        <taxon>Nonomuraea</taxon>
    </lineage>
</organism>
<protein>
    <submittedName>
        <fullName evidence="1">Uncharacterized protein</fullName>
    </submittedName>
</protein>
<dbReference type="OrthoDB" id="9800754at2"/>
<sequence>MSESGYRVRLTVEVVLSADPIEGVLRHPHGAGKPFAGWVALIRALELALDTERAHSASSPPG</sequence>
<dbReference type="AlphaFoldDB" id="A0A1H6BRY2"/>
<evidence type="ECO:0000313" key="2">
    <source>
        <dbReference type="Proteomes" id="UP000236732"/>
    </source>
</evidence>
<gene>
    <name evidence="1" type="ORF">SAMN05444920_103599</name>
</gene>